<dbReference type="EMBL" id="BRXS01000002">
    <property type="protein sequence ID" value="GLC25088.1"/>
    <property type="molecule type" value="Genomic_DNA"/>
</dbReference>
<gene>
    <name evidence="2" type="ORF">rosag_16010</name>
</gene>
<feature type="region of interest" description="Disordered" evidence="1">
    <location>
        <begin position="1"/>
        <end position="21"/>
    </location>
</feature>
<dbReference type="AlphaFoldDB" id="A0AA37QG03"/>
<dbReference type="Proteomes" id="UP001161325">
    <property type="component" value="Unassembled WGS sequence"/>
</dbReference>
<evidence type="ECO:0000313" key="3">
    <source>
        <dbReference type="Proteomes" id="UP001161325"/>
    </source>
</evidence>
<evidence type="ECO:0000313" key="2">
    <source>
        <dbReference type="EMBL" id="GLC25088.1"/>
    </source>
</evidence>
<evidence type="ECO:0000256" key="1">
    <source>
        <dbReference type="SAM" id="MobiDB-lite"/>
    </source>
</evidence>
<accession>A0AA37QG03</accession>
<proteinExistence type="predicted"/>
<comment type="caution">
    <text evidence="2">The sequence shown here is derived from an EMBL/GenBank/DDBJ whole genome shotgun (WGS) entry which is preliminary data.</text>
</comment>
<organism evidence="2 3">
    <name type="scientific">Roseisolibacter agri</name>
    <dbReference type="NCBI Taxonomy" id="2014610"/>
    <lineage>
        <taxon>Bacteria</taxon>
        <taxon>Pseudomonadati</taxon>
        <taxon>Gemmatimonadota</taxon>
        <taxon>Gemmatimonadia</taxon>
        <taxon>Gemmatimonadales</taxon>
        <taxon>Gemmatimonadaceae</taxon>
        <taxon>Roseisolibacter</taxon>
    </lineage>
</organism>
<name>A0AA37QG03_9BACT</name>
<protein>
    <submittedName>
        <fullName evidence="2">Uncharacterized protein</fullName>
    </submittedName>
</protein>
<dbReference type="RefSeq" id="WP_284349529.1">
    <property type="nucleotide sequence ID" value="NZ_BRXS01000002.1"/>
</dbReference>
<keyword evidence="3" id="KW-1185">Reference proteome</keyword>
<reference evidence="2" key="1">
    <citation type="submission" date="2022-08" db="EMBL/GenBank/DDBJ databases">
        <title>Draft genome sequencing of Roseisolibacter agri AW1220.</title>
        <authorList>
            <person name="Tobiishi Y."/>
            <person name="Tonouchi A."/>
        </authorList>
    </citation>
    <scope>NUCLEOTIDE SEQUENCE</scope>
    <source>
        <strain evidence="2">AW1220</strain>
    </source>
</reference>
<sequence length="75" mass="8474">MKRRVKGHAKGRDVHAHAAASGCLADGRRFHTWRVVTFDATSGRKMVRCRHCPAERWETRHPGTSPRRSVRGGRG</sequence>